<evidence type="ECO:0000313" key="3">
    <source>
        <dbReference type="Proteomes" id="UP001157006"/>
    </source>
</evidence>
<dbReference type="PANTHER" id="PTHR46328:SF34">
    <property type="entry name" value="PROTEIN FAR1-RELATED SEQUENCE 5-LIKE"/>
    <property type="match status" value="1"/>
</dbReference>
<keyword evidence="3" id="KW-1185">Reference proteome</keyword>
<organism evidence="2 3">
    <name type="scientific">Vicia faba</name>
    <name type="common">Broad bean</name>
    <name type="synonym">Faba vulgaris</name>
    <dbReference type="NCBI Taxonomy" id="3906"/>
    <lineage>
        <taxon>Eukaryota</taxon>
        <taxon>Viridiplantae</taxon>
        <taxon>Streptophyta</taxon>
        <taxon>Embryophyta</taxon>
        <taxon>Tracheophyta</taxon>
        <taxon>Spermatophyta</taxon>
        <taxon>Magnoliopsida</taxon>
        <taxon>eudicotyledons</taxon>
        <taxon>Gunneridae</taxon>
        <taxon>Pentapetalae</taxon>
        <taxon>rosids</taxon>
        <taxon>fabids</taxon>
        <taxon>Fabales</taxon>
        <taxon>Fabaceae</taxon>
        <taxon>Papilionoideae</taxon>
        <taxon>50 kb inversion clade</taxon>
        <taxon>NPAAA clade</taxon>
        <taxon>Hologalegina</taxon>
        <taxon>IRL clade</taxon>
        <taxon>Fabeae</taxon>
        <taxon>Vicia</taxon>
    </lineage>
</organism>
<dbReference type="AlphaFoldDB" id="A0AAV0ZTU9"/>
<name>A0AAV0ZTU9_VICFA</name>
<sequence>MQEDWKPKLKMIFDNIEDAWKFWVDYGGKVGFGVRKQNSHKNKNGTVTSYKFACYKEGLQKSNKRDYKTINPRPKTRTNCQSRLGIKNMDENFMVVDFMEEHNHVLHLPETNHMLASQRKISQFQCQQIDLVDGDGIQQRKSFDLMSKEVGGRTNFGFTRLDQKNYLLKKGRGV</sequence>
<gene>
    <name evidence="2" type="ORF">VFH_II236880</name>
</gene>
<accession>A0AAV0ZTU9</accession>
<evidence type="ECO:0000313" key="2">
    <source>
        <dbReference type="EMBL" id="CAI8600708.1"/>
    </source>
</evidence>
<evidence type="ECO:0000259" key="1">
    <source>
        <dbReference type="Pfam" id="PF03101"/>
    </source>
</evidence>
<proteinExistence type="predicted"/>
<protein>
    <recommendedName>
        <fullName evidence="1">FAR1 domain-containing protein</fullName>
    </recommendedName>
</protein>
<dbReference type="PANTHER" id="PTHR46328">
    <property type="entry name" value="FAR-RED IMPAIRED RESPONSIVE (FAR1) FAMILY PROTEIN-RELATED"/>
    <property type="match status" value="1"/>
</dbReference>
<dbReference type="Pfam" id="PF03101">
    <property type="entry name" value="FAR1"/>
    <property type="match status" value="1"/>
</dbReference>
<reference evidence="2 3" key="1">
    <citation type="submission" date="2023-01" db="EMBL/GenBank/DDBJ databases">
        <authorList>
            <person name="Kreplak J."/>
        </authorList>
    </citation>
    <scope>NUCLEOTIDE SEQUENCE [LARGE SCALE GENOMIC DNA]</scope>
</reference>
<feature type="domain" description="FAR1" evidence="1">
    <location>
        <begin position="21"/>
        <end position="106"/>
    </location>
</feature>
<dbReference type="InterPro" id="IPR004330">
    <property type="entry name" value="FAR1_DNA_bnd_dom"/>
</dbReference>
<dbReference type="EMBL" id="OX451737">
    <property type="protein sequence ID" value="CAI8600708.1"/>
    <property type="molecule type" value="Genomic_DNA"/>
</dbReference>
<dbReference type="Proteomes" id="UP001157006">
    <property type="component" value="Chromosome 2"/>
</dbReference>